<organism evidence="1 2">
    <name type="scientific">Nocardia pseudobrasiliensis</name>
    <dbReference type="NCBI Taxonomy" id="45979"/>
    <lineage>
        <taxon>Bacteria</taxon>
        <taxon>Bacillati</taxon>
        <taxon>Actinomycetota</taxon>
        <taxon>Actinomycetes</taxon>
        <taxon>Mycobacteriales</taxon>
        <taxon>Nocardiaceae</taxon>
        <taxon>Nocardia</taxon>
    </lineage>
</organism>
<dbReference type="AlphaFoldDB" id="A0A370I206"/>
<dbReference type="Proteomes" id="UP000254869">
    <property type="component" value="Unassembled WGS sequence"/>
</dbReference>
<dbReference type="STRING" id="1210086.GCA_001613105_02431"/>
<comment type="caution">
    <text evidence="1">The sequence shown here is derived from an EMBL/GenBank/DDBJ whole genome shotgun (WGS) entry which is preliminary data.</text>
</comment>
<dbReference type="EMBL" id="QQBC01000007">
    <property type="protein sequence ID" value="RDI64769.1"/>
    <property type="molecule type" value="Genomic_DNA"/>
</dbReference>
<reference evidence="1 2" key="1">
    <citation type="submission" date="2018-07" db="EMBL/GenBank/DDBJ databases">
        <title>Genomic Encyclopedia of Type Strains, Phase IV (KMG-IV): sequencing the most valuable type-strain genomes for metagenomic binning, comparative biology and taxonomic classification.</title>
        <authorList>
            <person name="Goeker M."/>
        </authorList>
    </citation>
    <scope>NUCLEOTIDE SEQUENCE [LARGE SCALE GENOMIC DNA]</scope>
    <source>
        <strain evidence="1 2">DSM 44290</strain>
    </source>
</reference>
<evidence type="ECO:0000313" key="1">
    <source>
        <dbReference type="EMBL" id="RDI64769.1"/>
    </source>
</evidence>
<sequence>MTTAMRMCSAPCHLGDVQHCDGPDGPLTEAVARRILVAEHAFSCTRWVAAAAYLSAGLDDD</sequence>
<protein>
    <submittedName>
        <fullName evidence="1">Uncharacterized protein</fullName>
    </submittedName>
</protein>
<accession>A0A370I206</accession>
<proteinExistence type="predicted"/>
<gene>
    <name evidence="1" type="ORF">DFR76_107145</name>
</gene>
<evidence type="ECO:0000313" key="2">
    <source>
        <dbReference type="Proteomes" id="UP000254869"/>
    </source>
</evidence>
<name>A0A370I206_9NOCA</name>
<keyword evidence="2" id="KW-1185">Reference proteome</keyword>